<dbReference type="PANTHER" id="PTHR48045">
    <property type="entry name" value="UDP-GLYCOSYLTRANSFERASE 72B1"/>
    <property type="match status" value="1"/>
</dbReference>
<dbReference type="CDD" id="cd03784">
    <property type="entry name" value="GT1_Gtf-like"/>
    <property type="match status" value="1"/>
</dbReference>
<dbReference type="PANTHER" id="PTHR48045:SF11">
    <property type="entry name" value="UDP-GLYCOSYLTRANSFERASE 72B1"/>
    <property type="match status" value="1"/>
</dbReference>
<dbReference type="Pfam" id="PF00201">
    <property type="entry name" value="UDPGT"/>
    <property type="match status" value="1"/>
</dbReference>
<evidence type="ECO:0000313" key="5">
    <source>
        <dbReference type="Proteomes" id="UP001293254"/>
    </source>
</evidence>
<gene>
    <name evidence="4" type="ORF">Salat_1663800</name>
</gene>
<comment type="caution">
    <text evidence="4">The sequence shown here is derived from an EMBL/GenBank/DDBJ whole genome shotgun (WGS) entry which is preliminary data.</text>
</comment>
<comment type="similarity">
    <text evidence="1">Belongs to the UDP-glycosyltransferase family.</text>
</comment>
<keyword evidence="5" id="KW-1185">Reference proteome</keyword>
<dbReference type="InterPro" id="IPR002213">
    <property type="entry name" value="UDP_glucos_trans"/>
</dbReference>
<reference evidence="4" key="2">
    <citation type="journal article" date="2024" name="Plant">
        <title>Genomic evolution and insights into agronomic trait innovations of Sesamum species.</title>
        <authorList>
            <person name="Miao H."/>
            <person name="Wang L."/>
            <person name="Qu L."/>
            <person name="Liu H."/>
            <person name="Sun Y."/>
            <person name="Le M."/>
            <person name="Wang Q."/>
            <person name="Wei S."/>
            <person name="Zheng Y."/>
            <person name="Lin W."/>
            <person name="Duan Y."/>
            <person name="Cao H."/>
            <person name="Xiong S."/>
            <person name="Wang X."/>
            <person name="Wei L."/>
            <person name="Li C."/>
            <person name="Ma Q."/>
            <person name="Ju M."/>
            <person name="Zhao R."/>
            <person name="Li G."/>
            <person name="Mu C."/>
            <person name="Tian Q."/>
            <person name="Mei H."/>
            <person name="Zhang T."/>
            <person name="Gao T."/>
            <person name="Zhang H."/>
        </authorList>
    </citation>
    <scope>NUCLEOTIDE SEQUENCE</scope>
    <source>
        <strain evidence="4">3651</strain>
    </source>
</reference>
<protein>
    <submittedName>
        <fullName evidence="4">Hydroquinone glucosyltransferase</fullName>
    </submittedName>
</protein>
<dbReference type="Proteomes" id="UP001293254">
    <property type="component" value="Unassembled WGS sequence"/>
</dbReference>
<organism evidence="4 5">
    <name type="scientific">Sesamum alatum</name>
    <dbReference type="NCBI Taxonomy" id="300844"/>
    <lineage>
        <taxon>Eukaryota</taxon>
        <taxon>Viridiplantae</taxon>
        <taxon>Streptophyta</taxon>
        <taxon>Embryophyta</taxon>
        <taxon>Tracheophyta</taxon>
        <taxon>Spermatophyta</taxon>
        <taxon>Magnoliopsida</taxon>
        <taxon>eudicotyledons</taxon>
        <taxon>Gunneridae</taxon>
        <taxon>Pentapetalae</taxon>
        <taxon>asterids</taxon>
        <taxon>lamiids</taxon>
        <taxon>Lamiales</taxon>
        <taxon>Pedaliaceae</taxon>
        <taxon>Sesamum</taxon>
    </lineage>
</organism>
<dbReference type="Gene3D" id="3.40.50.2000">
    <property type="entry name" value="Glycogen Phosphorylase B"/>
    <property type="match status" value="2"/>
</dbReference>
<dbReference type="AlphaFoldDB" id="A0AAE1Y759"/>
<keyword evidence="3" id="KW-0808">Transferase</keyword>
<dbReference type="FunFam" id="3.40.50.2000:FF:000051">
    <property type="entry name" value="Glycosyltransferase"/>
    <property type="match status" value="1"/>
</dbReference>
<dbReference type="SUPFAM" id="SSF53756">
    <property type="entry name" value="UDP-Glycosyltransferase/glycogen phosphorylase"/>
    <property type="match status" value="1"/>
</dbReference>
<accession>A0AAE1Y759</accession>
<evidence type="ECO:0000256" key="2">
    <source>
        <dbReference type="ARBA" id="ARBA00022676"/>
    </source>
</evidence>
<reference evidence="4" key="1">
    <citation type="submission" date="2020-06" db="EMBL/GenBank/DDBJ databases">
        <authorList>
            <person name="Li T."/>
            <person name="Hu X."/>
            <person name="Zhang T."/>
            <person name="Song X."/>
            <person name="Zhang H."/>
            <person name="Dai N."/>
            <person name="Sheng W."/>
            <person name="Hou X."/>
            <person name="Wei L."/>
        </authorList>
    </citation>
    <scope>NUCLEOTIDE SEQUENCE</scope>
    <source>
        <strain evidence="4">3651</strain>
        <tissue evidence="4">Leaf</tissue>
    </source>
</reference>
<evidence type="ECO:0000256" key="1">
    <source>
        <dbReference type="ARBA" id="ARBA00009995"/>
    </source>
</evidence>
<proteinExistence type="inferred from homology"/>
<sequence length="476" mass="52518">MEATQRSQPPHNIALLPPPSFLGHLIPFIELAKKLVFHHNCTITLILPDDGSSMKPQKSLLQGLPTSIYTVFLPPVSTNDLPENARAELLVSVRLTRSFPAVRDTLTSLKQSGTPAAALVVDLFAIDAIDIAKQFGIPAYLFHVIATYELSLSVLLPNLDESCTSEYSDMAEPITLPGSIVLTPEDLPESLKQRNSEVHKWALDWCNKFLEADGVMVNSFLELEIEAFKDLEQRCPGVPPVYPVGPLIRTGTEAESDRGAECVKWLNDQPPKSVLFVSFGSGGTLSVKQFNELASGLEMSGHRFLWVVRSPQENAADAYLNSQSIAKDPLDSLPEGFLERTKERGLVVASWAPQIQVLSHRATGGFLTHCGWNSILESTVFGVPLIAWPLCFEHKMNAVFLTDGLKGAIRVKENENGVVGREQISELVRRLMEGEEGNQIRNRMSDVKIAAGKCFEREGSSSKALAHVVEQWINWK</sequence>
<dbReference type="EMBL" id="JACGWO010000006">
    <property type="protein sequence ID" value="KAK4424702.1"/>
    <property type="molecule type" value="Genomic_DNA"/>
</dbReference>
<evidence type="ECO:0000256" key="3">
    <source>
        <dbReference type="ARBA" id="ARBA00022679"/>
    </source>
</evidence>
<keyword evidence="2" id="KW-0328">Glycosyltransferase</keyword>
<evidence type="ECO:0000313" key="4">
    <source>
        <dbReference type="EMBL" id="KAK4424702.1"/>
    </source>
</evidence>
<dbReference type="GO" id="GO:0008194">
    <property type="term" value="F:UDP-glycosyltransferase activity"/>
    <property type="evidence" value="ECO:0007669"/>
    <property type="project" value="InterPro"/>
</dbReference>
<name>A0AAE1Y759_9LAMI</name>